<name>A0A2T3FSD9_9FIRM</name>
<dbReference type="PANTHER" id="PTHR36111:SF2">
    <property type="entry name" value="INNER MEMBRANE PROTEIN"/>
    <property type="match status" value="1"/>
</dbReference>
<reference evidence="3" key="1">
    <citation type="submission" date="2018-03" db="EMBL/GenBank/DDBJ databases">
        <title>Lachnoclostridium SNUG30370 gen.nov., sp.nov., isolated from human faeces.</title>
        <authorList>
            <person name="Seo B."/>
            <person name="Jeon K."/>
            <person name="Ko G."/>
        </authorList>
    </citation>
    <scope>NUCLEOTIDE SEQUENCE [LARGE SCALE GENOMIC DNA]</scope>
    <source>
        <strain evidence="3">SNUG30370</strain>
    </source>
</reference>
<protein>
    <submittedName>
        <fullName evidence="2">DUF554 domain-containing protein</fullName>
    </submittedName>
</protein>
<feature type="transmembrane region" description="Helical" evidence="1">
    <location>
        <begin position="231"/>
        <end position="248"/>
    </location>
</feature>
<feature type="transmembrane region" description="Helical" evidence="1">
    <location>
        <begin position="160"/>
        <end position="191"/>
    </location>
</feature>
<accession>A0A2T3FSD9</accession>
<dbReference type="Pfam" id="PF04474">
    <property type="entry name" value="DUF554"/>
    <property type="match status" value="1"/>
</dbReference>
<dbReference type="InterPro" id="IPR007563">
    <property type="entry name" value="DUF554"/>
</dbReference>
<feature type="transmembrane region" description="Helical" evidence="1">
    <location>
        <begin position="20"/>
        <end position="39"/>
    </location>
</feature>
<feature type="transmembrane region" description="Helical" evidence="1">
    <location>
        <begin position="51"/>
        <end position="70"/>
    </location>
</feature>
<feature type="transmembrane region" description="Helical" evidence="1">
    <location>
        <begin position="76"/>
        <end position="100"/>
    </location>
</feature>
<comment type="caution">
    <text evidence="2">The sequence shown here is derived from an EMBL/GenBank/DDBJ whole genome shotgun (WGS) entry which is preliminary data.</text>
</comment>
<evidence type="ECO:0000313" key="3">
    <source>
        <dbReference type="Proteomes" id="UP000241201"/>
    </source>
</evidence>
<evidence type="ECO:0000256" key="1">
    <source>
        <dbReference type="SAM" id="Phobius"/>
    </source>
</evidence>
<sequence length="249" mass="27043">MCNSFMFCYNRAEGGDFMPVGVLTNVCAVFIGTFVGGFIKKILPKHLIEELPKVFGICSVTIGITSILNVKTLPMVIMAIILGFVIGELCHLYDHVHHIFAYLLDRLPFSIEGNQEEYMQLYLLVVLMFSMSGMGLFGALTEGMSGDASVLISKSVLDFFTAILFGAALGYAQSLICVPQLIILLACFFLAKAILPFVNATMIADFKACGGVITMITGLTVSKILDVRAMNLVPALILVIPFVGIYAML</sequence>
<dbReference type="AlphaFoldDB" id="A0A2T3FSD9"/>
<keyword evidence="1" id="KW-1133">Transmembrane helix</keyword>
<dbReference type="EMBL" id="PYLP01000017">
    <property type="protein sequence ID" value="PST38184.1"/>
    <property type="molecule type" value="Genomic_DNA"/>
</dbReference>
<keyword evidence="1" id="KW-0472">Membrane</keyword>
<feature type="transmembrane region" description="Helical" evidence="1">
    <location>
        <begin position="121"/>
        <end position="140"/>
    </location>
</feature>
<dbReference type="PANTHER" id="PTHR36111">
    <property type="entry name" value="INNER MEMBRANE PROTEIN-RELATED"/>
    <property type="match status" value="1"/>
</dbReference>
<gene>
    <name evidence="2" type="ORF">C7U55_10975</name>
</gene>
<keyword evidence="1" id="KW-0812">Transmembrane</keyword>
<organism evidence="2 3">
    <name type="scientific">Faecalibacillus faecis</name>
    <dbReference type="NCBI Taxonomy" id="1982628"/>
    <lineage>
        <taxon>Bacteria</taxon>
        <taxon>Bacillati</taxon>
        <taxon>Bacillota</taxon>
        <taxon>Erysipelotrichia</taxon>
        <taxon>Erysipelotrichales</taxon>
        <taxon>Coprobacillaceae</taxon>
        <taxon>Faecalibacillus</taxon>
    </lineage>
</organism>
<evidence type="ECO:0000313" key="2">
    <source>
        <dbReference type="EMBL" id="PST38184.1"/>
    </source>
</evidence>
<proteinExistence type="predicted"/>
<keyword evidence="3" id="KW-1185">Reference proteome</keyword>
<dbReference type="Proteomes" id="UP000241201">
    <property type="component" value="Unassembled WGS sequence"/>
</dbReference>